<name>A0A8J6EXR4_ELECQ</name>
<dbReference type="Proteomes" id="UP000770717">
    <property type="component" value="Unassembled WGS sequence"/>
</dbReference>
<keyword evidence="2" id="KW-1185">Reference proteome</keyword>
<dbReference type="EMBL" id="WNTK01000010">
    <property type="protein sequence ID" value="KAG9476911.1"/>
    <property type="molecule type" value="Genomic_DNA"/>
</dbReference>
<evidence type="ECO:0000313" key="2">
    <source>
        <dbReference type="Proteomes" id="UP000770717"/>
    </source>
</evidence>
<protein>
    <submittedName>
        <fullName evidence="1">Uncharacterized protein</fullName>
    </submittedName>
</protein>
<comment type="caution">
    <text evidence="1">The sequence shown here is derived from an EMBL/GenBank/DDBJ whole genome shotgun (WGS) entry which is preliminary data.</text>
</comment>
<organism evidence="1 2">
    <name type="scientific">Eleutherodactylus coqui</name>
    <name type="common">Puerto Rican coqui</name>
    <dbReference type="NCBI Taxonomy" id="57060"/>
    <lineage>
        <taxon>Eukaryota</taxon>
        <taxon>Metazoa</taxon>
        <taxon>Chordata</taxon>
        <taxon>Craniata</taxon>
        <taxon>Vertebrata</taxon>
        <taxon>Euteleostomi</taxon>
        <taxon>Amphibia</taxon>
        <taxon>Batrachia</taxon>
        <taxon>Anura</taxon>
        <taxon>Neobatrachia</taxon>
        <taxon>Hyloidea</taxon>
        <taxon>Eleutherodactylidae</taxon>
        <taxon>Eleutherodactylinae</taxon>
        <taxon>Eleutherodactylus</taxon>
        <taxon>Eleutherodactylus</taxon>
    </lineage>
</organism>
<reference evidence="1" key="1">
    <citation type="thesis" date="2020" institute="ProQuest LLC" country="789 East Eisenhower Parkway, Ann Arbor, MI, USA">
        <title>Comparative Genomics and Chromosome Evolution.</title>
        <authorList>
            <person name="Mudd A.B."/>
        </authorList>
    </citation>
    <scope>NUCLEOTIDE SEQUENCE</scope>
    <source>
        <strain evidence="1">HN-11 Male</strain>
        <tissue evidence="1">Kidney and liver</tissue>
    </source>
</reference>
<proteinExistence type="predicted"/>
<sequence>MLFIQKAVFGDGRDTGHQDFAFLTQVHGFLVVCTSSIHKMEASVLKKGFSHLGQTWQQWELHFVGYCREDGNSQVKLGYAIFLTLREVNRSYTNRVAKPTQPFL</sequence>
<accession>A0A8J6EXR4</accession>
<evidence type="ECO:0000313" key="1">
    <source>
        <dbReference type="EMBL" id="KAG9476911.1"/>
    </source>
</evidence>
<dbReference type="AlphaFoldDB" id="A0A8J6EXR4"/>
<gene>
    <name evidence="1" type="ORF">GDO78_002357</name>
</gene>